<evidence type="ECO:0000256" key="1">
    <source>
        <dbReference type="ARBA" id="ARBA00004123"/>
    </source>
</evidence>
<dbReference type="PROSITE" id="PS50077">
    <property type="entry name" value="HEAT_REPEAT"/>
    <property type="match status" value="1"/>
</dbReference>
<dbReference type="GO" id="GO:0016817">
    <property type="term" value="F:hydrolase activity, acting on acid anhydrides"/>
    <property type="evidence" value="ECO:0007669"/>
    <property type="project" value="InterPro"/>
</dbReference>
<dbReference type="InterPro" id="IPR027417">
    <property type="entry name" value="P-loop_NTPase"/>
</dbReference>
<dbReference type="Pfam" id="PF08658">
    <property type="entry name" value="Rad54_N"/>
    <property type="match status" value="1"/>
</dbReference>
<dbReference type="InterPro" id="IPR026825">
    <property type="entry name" value="Vac14"/>
</dbReference>
<feature type="region of interest" description="Disordered" evidence="14">
    <location>
        <begin position="152"/>
        <end position="172"/>
    </location>
</feature>
<feature type="region of interest" description="Disordered" evidence="14">
    <location>
        <begin position="1739"/>
        <end position="1796"/>
    </location>
</feature>
<dbReference type="Proteomes" id="UP000034947">
    <property type="component" value="Unassembled WGS sequence"/>
</dbReference>
<dbReference type="InterPro" id="IPR021841">
    <property type="entry name" value="VAC14_Fig4p-bd"/>
</dbReference>
<dbReference type="InterPro" id="IPR001650">
    <property type="entry name" value="Helicase_C-like"/>
</dbReference>
<dbReference type="GO" id="GO:0004386">
    <property type="term" value="F:helicase activity"/>
    <property type="evidence" value="ECO:0007669"/>
    <property type="project" value="UniProtKB-KW"/>
</dbReference>
<sequence length="1796" mass="200494">MCSRNRPGRIYSCQKCSSLNSVDRLSKPFKCPGSATPTRASDKPARKRRKVNYAGADGSIDDGSVKPYTNEERLALATRDVNRFPVFKAKDKDVAFRQRFRVPLINKSADSYDPSRPAPTLGMRQGVSFVVKPLHDPSGEFAIVLYDPTVDDVDNSEPKEQENKAEDTSTKLDEPLVHKSLADILGLKKKVEDRPKVPVVIDPKIAKILRPHQVEGVKFLYRCTTGMIDKDANGCIMADGMGLGKTLQCISLMWTLLKQSPEAGKTTIQKCIIACPSSLVGNWANELGKWLGKGTITPFAVDGKVSKTELTTQLRQWAIASGRSVVRPVLIVSYETLRMYVETLKDSPIGLLLCDEGHRLKNKESLTWMALNSLNVQRRVILSGTPIQNDLSEYFALLNFANPDLLGSQNEFRKRFEIPILKGRDAAGTEEDRKKGDERLAELSGIVNKFIIRRTNDILSKYLPVKYEHVVFCNLSQFQLDLYKHFIESPEIKSLLRGKGSQPLKAIGLLKKLCNHPDLLNLSNDLPGCEHAFPDDYVPPDGRGRDRDVRSWYSGKMMVLDRMLARIRQDTNDKIVLISNYTQTLDLFEKLCRSRAYGCLRLDGTMNINKRQKLVDKFNDPDGEEFVFLLSSKAGGCGLNLIGANRLVLFDPDWNPAADQQALARVWRDGQKKDCFVYRFIAAGSIEEKIFQRQSHKQSLSSCVVDSAEDVERHFSLESLRELFQFKPETRSDTHDTFKCKRCRPDGTQYIKAPAMLYGDTSSWNHFVNDGEKGLLSKIQDLLIRQETQEKDVSAKTTCRKTVRSNGRAFRTATRRHSASAKTPTSLPTHLRRDFSPHWHFGDQETADSTELFPPILFIIIIFAPLRILTSSEHRASESDPLTRDNDSFELPSASPPHGPVQPLEKVVRDSAFRGDHEVIQKIVDQLCHDYAYAVHQPHARNGGLIGLAAASIALGSEGVAPYLKEIVPPVLACFSDQDARVRYYACESMYNIAKVAKGEILLFFNDIFDALSKLASDSELSVKNGAELLDRLVKDIVSESAAHHVSVLQLSEKNASDPEGLAEADLPTAFSLPKFIPLLKERIHVISAFTRTFLVSWLTLLDTIPDLELVSYLPEFLGGLIKFLGAPNRDVNVATQSLLDRFLAEIKRIARVKKGLEESRKGQGGDNRQSIASDSASMTTDQTVALDTESHENAIEDSEAGSVLDEDGLHVDGDWIPGQDVQIDYPRILDILVGFVDTSFDEEMQLTALRWVDSFFEISPEDILPFVPRLLTQVLPAMSSGSDQVRQAANRVNTSLLEYIVTLSEDFDESRQMASSKLSNTITKEFDERRGSTPSSRPEAPSIDSKKPSPRSSIISTAPLPPADLDYAAAVNSLTLQFLNENEATRVAALSWLIMLHRKAPKKVVAFNDGTFPALLKTLSDPAEAVVTKDLQLLSQISRNSEDSYFKSFMVNLLQLFSTDRNLLEVRGNLIIRQLCMNLSPERIYRTLADCLEKEEDIEFASIMVQNLNNNLITAPELSELRKRLRNVDSREGQTFFMALFRSWCHNAVSTFSLCLLAQAYEQAYNLLQVFAELEMTVNMLIQIDKLVQLLESPVFTYLRLQLLEPERYPYLYKCLFGVLMLLPQSSAFAALKNRLNSVSNIGLLHTGPRLTTMTSASSSSSSSATSTYDRSANRLKQREESSIRWVELLEKFKTVQEKARRSQRVASQRPFEQDLLQPSTLTSALSAADQARGIGIGVGREKSLPETPRAGFGGGASGRASPAEGASGQKGTPRQKSGLPNLGRLGIGGRRNKR</sequence>
<feature type="domain" description="Helicase C-terminal" evidence="16">
    <location>
        <begin position="559"/>
        <end position="712"/>
    </location>
</feature>
<dbReference type="InterPro" id="IPR049730">
    <property type="entry name" value="SNF2/RAD54-like_C"/>
</dbReference>
<comment type="similarity">
    <text evidence="4">Belongs to the VAC14 family.</text>
</comment>
<feature type="compositionally biased region" description="Basic and acidic residues" evidence="14">
    <location>
        <begin position="876"/>
        <end position="887"/>
    </location>
</feature>
<keyword evidence="8" id="KW-0378">Hydrolase</keyword>
<dbReference type="Gene3D" id="3.40.50.300">
    <property type="entry name" value="P-loop containing nucleotide triphosphate hydrolases"/>
    <property type="match status" value="1"/>
</dbReference>
<dbReference type="Pfam" id="PF00271">
    <property type="entry name" value="Helicase_C"/>
    <property type="match status" value="1"/>
</dbReference>
<evidence type="ECO:0000256" key="6">
    <source>
        <dbReference type="ARBA" id="ARBA00022737"/>
    </source>
</evidence>
<feature type="compositionally biased region" description="Basic and acidic residues" evidence="14">
    <location>
        <begin position="156"/>
        <end position="172"/>
    </location>
</feature>
<feature type="compositionally biased region" description="Gly residues" evidence="14">
    <location>
        <begin position="1787"/>
        <end position="1796"/>
    </location>
</feature>
<dbReference type="PROSITE" id="PS51192">
    <property type="entry name" value="HELICASE_ATP_BIND_1"/>
    <property type="match status" value="1"/>
</dbReference>
<dbReference type="InterPro" id="IPR014001">
    <property type="entry name" value="Helicase_ATP-bd"/>
</dbReference>
<name>A0A0F8VDM5_9EURO</name>
<evidence type="ECO:0000256" key="2">
    <source>
        <dbReference type="ARBA" id="ARBA00004308"/>
    </source>
</evidence>
<keyword evidence="10" id="KW-0067">ATP-binding</keyword>
<dbReference type="CDD" id="cd18793">
    <property type="entry name" value="SF2_C_SNF"/>
    <property type="match status" value="1"/>
</dbReference>
<evidence type="ECO:0000259" key="16">
    <source>
        <dbReference type="PROSITE" id="PS51194"/>
    </source>
</evidence>
<feature type="repeat" description="HEAT" evidence="13">
    <location>
        <begin position="967"/>
        <end position="1002"/>
    </location>
</feature>
<evidence type="ECO:0000259" key="15">
    <source>
        <dbReference type="PROSITE" id="PS51192"/>
    </source>
</evidence>
<keyword evidence="6" id="KW-0677">Repeat</keyword>
<evidence type="ECO:0000256" key="9">
    <source>
        <dbReference type="ARBA" id="ARBA00022806"/>
    </source>
</evidence>
<dbReference type="InterPro" id="IPR000330">
    <property type="entry name" value="SNF2_N"/>
</dbReference>
<feature type="region of interest" description="Disordered" evidence="14">
    <location>
        <begin position="1315"/>
        <end position="1356"/>
    </location>
</feature>
<dbReference type="GO" id="GO:0005634">
    <property type="term" value="C:nucleus"/>
    <property type="evidence" value="ECO:0007669"/>
    <property type="project" value="UniProtKB-SubCell"/>
</dbReference>
<dbReference type="InterPro" id="IPR011989">
    <property type="entry name" value="ARM-like"/>
</dbReference>
<dbReference type="GO" id="GO:0070772">
    <property type="term" value="C:PAS complex"/>
    <property type="evidence" value="ECO:0007669"/>
    <property type="project" value="InterPro"/>
</dbReference>
<comment type="similarity">
    <text evidence="3">Belongs to the SNF2/RAD54 helicase family.</text>
</comment>
<feature type="domain" description="Helicase ATP-binding" evidence="15">
    <location>
        <begin position="226"/>
        <end position="404"/>
    </location>
</feature>
<evidence type="ECO:0000256" key="10">
    <source>
        <dbReference type="ARBA" id="ARBA00022840"/>
    </source>
</evidence>
<feature type="compositionally biased region" description="Polar residues" evidence="14">
    <location>
        <begin position="1315"/>
        <end position="1324"/>
    </location>
</feature>
<feature type="region of interest" description="Disordered" evidence="14">
    <location>
        <begin position="876"/>
        <end position="903"/>
    </location>
</feature>
<keyword evidence="9" id="KW-0347">Helicase</keyword>
<feature type="region of interest" description="Disordered" evidence="14">
    <location>
        <begin position="1158"/>
        <end position="1180"/>
    </location>
</feature>
<dbReference type="VEuPathDB" id="FungiDB:P175DRAFT_0464714"/>
<comment type="subcellular location">
    <subcellularLocation>
        <location evidence="2">Endomembrane system</location>
    </subcellularLocation>
    <subcellularLocation>
        <location evidence="1">Nucleus</location>
    </subcellularLocation>
</comment>
<protein>
    <recommendedName>
        <fullName evidence="19">DNA repair and recombination protein</fullName>
    </recommendedName>
</protein>
<keyword evidence="5" id="KW-0597">Phosphoprotein</keyword>
<dbReference type="OrthoDB" id="413460at2759"/>
<evidence type="ECO:0000256" key="12">
    <source>
        <dbReference type="ARBA" id="ARBA00023242"/>
    </source>
</evidence>
<comment type="caution">
    <text evidence="17">The sequence shown here is derived from an EMBL/GenBank/DDBJ whole genome shotgun (WGS) entry which is preliminary data.</text>
</comment>
<dbReference type="InterPro" id="IPR013967">
    <property type="entry name" value="Rad54_N"/>
</dbReference>
<evidence type="ECO:0000256" key="5">
    <source>
        <dbReference type="ARBA" id="ARBA00022553"/>
    </source>
</evidence>
<dbReference type="Gene3D" id="1.25.10.10">
    <property type="entry name" value="Leucine-rich Repeat Variant"/>
    <property type="match status" value="2"/>
</dbReference>
<keyword evidence="12" id="KW-0539">Nucleus</keyword>
<dbReference type="Pfam" id="PF12755">
    <property type="entry name" value="Vac14_Fab1_bd"/>
    <property type="match status" value="1"/>
</dbReference>
<keyword evidence="18" id="KW-1185">Reference proteome</keyword>
<evidence type="ECO:0000256" key="14">
    <source>
        <dbReference type="SAM" id="MobiDB-lite"/>
    </source>
</evidence>
<dbReference type="VEuPathDB" id="FungiDB:P175DRAFT_0504007"/>
<dbReference type="InterPro" id="IPR021133">
    <property type="entry name" value="HEAT_type_2"/>
</dbReference>
<dbReference type="Pfam" id="PF11916">
    <property type="entry name" value="Vac14_Fig4_bd"/>
    <property type="match status" value="1"/>
</dbReference>
<dbReference type="Gene3D" id="3.40.50.10810">
    <property type="entry name" value="Tandem AAA-ATPase domain"/>
    <property type="match status" value="1"/>
</dbReference>
<dbReference type="GO" id="GO:0005524">
    <property type="term" value="F:ATP binding"/>
    <property type="evidence" value="ECO:0007669"/>
    <property type="project" value="UniProtKB-KW"/>
</dbReference>
<evidence type="ECO:0008006" key="19">
    <source>
        <dbReference type="Google" id="ProtNLM"/>
    </source>
</evidence>
<organism evidence="17 18">
    <name type="scientific">Aspergillus ochraceoroseus</name>
    <dbReference type="NCBI Taxonomy" id="138278"/>
    <lineage>
        <taxon>Eukaryota</taxon>
        <taxon>Fungi</taxon>
        <taxon>Dikarya</taxon>
        <taxon>Ascomycota</taxon>
        <taxon>Pezizomycotina</taxon>
        <taxon>Eurotiomycetes</taxon>
        <taxon>Eurotiomycetidae</taxon>
        <taxon>Eurotiales</taxon>
        <taxon>Aspergillaceae</taxon>
        <taxon>Aspergillus</taxon>
        <taxon>Aspergillus subgen. Nidulantes</taxon>
    </lineage>
</organism>
<evidence type="ECO:0000256" key="13">
    <source>
        <dbReference type="PROSITE-ProRule" id="PRU00103"/>
    </source>
</evidence>
<feature type="region of interest" description="Disordered" evidence="14">
    <location>
        <begin position="1654"/>
        <end position="1677"/>
    </location>
</feature>
<dbReference type="Pfam" id="PF00176">
    <property type="entry name" value="SNF2-rel_dom"/>
    <property type="match status" value="1"/>
</dbReference>
<evidence type="ECO:0000256" key="3">
    <source>
        <dbReference type="ARBA" id="ARBA00007025"/>
    </source>
</evidence>
<feature type="compositionally biased region" description="Polar residues" evidence="14">
    <location>
        <begin position="1167"/>
        <end position="1180"/>
    </location>
</feature>
<dbReference type="GO" id="GO:0000329">
    <property type="term" value="C:fungal-type vacuole membrane"/>
    <property type="evidence" value="ECO:0007669"/>
    <property type="project" value="TreeGrafter"/>
</dbReference>
<gene>
    <name evidence="17" type="ORF">AOCH_002080</name>
</gene>
<dbReference type="GO" id="GO:0010008">
    <property type="term" value="C:endosome membrane"/>
    <property type="evidence" value="ECO:0007669"/>
    <property type="project" value="TreeGrafter"/>
</dbReference>
<dbReference type="Gene3D" id="1.20.120.850">
    <property type="entry name" value="SWI2/SNF2 ATPases, N-terminal domain"/>
    <property type="match status" value="1"/>
</dbReference>
<evidence type="ECO:0000256" key="8">
    <source>
        <dbReference type="ARBA" id="ARBA00022801"/>
    </source>
</evidence>
<dbReference type="SUPFAM" id="SSF48371">
    <property type="entry name" value="ARM repeat"/>
    <property type="match status" value="1"/>
</dbReference>
<dbReference type="GO" id="GO:0006661">
    <property type="term" value="P:phosphatidylinositol biosynthetic process"/>
    <property type="evidence" value="ECO:0007669"/>
    <property type="project" value="InterPro"/>
</dbReference>
<reference evidence="17 18" key="1">
    <citation type="submission" date="2015-02" db="EMBL/GenBank/DDBJ databases">
        <title>Draft Genome Sequences of Two Closely-Related Aflatoxigenic Aspergillus Species Obtained from the Cote d'Ivoire.</title>
        <authorList>
            <person name="Moore G.G."/>
            <person name="Beltz S.B."/>
            <person name="Mack B.M."/>
        </authorList>
    </citation>
    <scope>NUCLEOTIDE SEQUENCE [LARGE SCALE GENOMIC DNA]</scope>
    <source>
        <strain evidence="17 18">SRRC1432</strain>
    </source>
</reference>
<feature type="region of interest" description="Disordered" evidence="14">
    <location>
        <begin position="804"/>
        <end position="831"/>
    </location>
</feature>
<feature type="compositionally biased region" description="Low complexity" evidence="14">
    <location>
        <begin position="1760"/>
        <end position="1769"/>
    </location>
</feature>
<dbReference type="FunFam" id="3.40.50.10810:FF:000010">
    <property type="entry name" value="DNA repair and recombination protein RAD54-like"/>
    <property type="match status" value="1"/>
</dbReference>
<proteinExistence type="inferred from homology"/>
<keyword evidence="11" id="KW-0472">Membrane</keyword>
<dbReference type="InterPro" id="IPR038718">
    <property type="entry name" value="SNF2-like_sf"/>
</dbReference>
<dbReference type="SMART" id="SM00487">
    <property type="entry name" value="DEXDc"/>
    <property type="match status" value="1"/>
</dbReference>
<evidence type="ECO:0000256" key="11">
    <source>
        <dbReference type="ARBA" id="ARBA00023136"/>
    </source>
</evidence>
<dbReference type="FunFam" id="3.40.50.300:FF:000332">
    <property type="entry name" value="DNA repair and recombination protein RAD54-like"/>
    <property type="match status" value="1"/>
</dbReference>
<dbReference type="PANTHER" id="PTHR16023">
    <property type="entry name" value="TAX1 BINDING PROTEIN-RELATED"/>
    <property type="match status" value="1"/>
</dbReference>
<evidence type="ECO:0000256" key="7">
    <source>
        <dbReference type="ARBA" id="ARBA00022741"/>
    </source>
</evidence>
<dbReference type="EMBL" id="JYKN01001261">
    <property type="protein sequence ID" value="KKK21166.1"/>
    <property type="molecule type" value="Genomic_DNA"/>
</dbReference>
<evidence type="ECO:0000256" key="4">
    <source>
        <dbReference type="ARBA" id="ARBA00010225"/>
    </source>
</evidence>
<evidence type="ECO:0000313" key="17">
    <source>
        <dbReference type="EMBL" id="KKK21166.1"/>
    </source>
</evidence>
<feature type="region of interest" description="Disordered" evidence="14">
    <location>
        <begin position="29"/>
        <end position="58"/>
    </location>
</feature>
<dbReference type="SMART" id="SM00490">
    <property type="entry name" value="HELICc"/>
    <property type="match status" value="1"/>
</dbReference>
<keyword evidence="7" id="KW-0547">Nucleotide-binding</keyword>
<feature type="compositionally biased region" description="Low complexity" evidence="14">
    <location>
        <begin position="1654"/>
        <end position="1669"/>
    </location>
</feature>
<dbReference type="InterPro" id="IPR016024">
    <property type="entry name" value="ARM-type_fold"/>
</dbReference>
<dbReference type="PROSITE" id="PS51194">
    <property type="entry name" value="HELICASE_CTER"/>
    <property type="match status" value="1"/>
</dbReference>
<dbReference type="SUPFAM" id="SSF52540">
    <property type="entry name" value="P-loop containing nucleoside triphosphate hydrolases"/>
    <property type="match status" value="2"/>
</dbReference>
<evidence type="ECO:0000313" key="18">
    <source>
        <dbReference type="Proteomes" id="UP000034947"/>
    </source>
</evidence>
<dbReference type="PANTHER" id="PTHR16023:SF0">
    <property type="entry name" value="PROTEIN VAC14 HOMOLOG"/>
    <property type="match status" value="1"/>
</dbReference>
<accession>A0A0F8VDM5</accession>